<proteinExistence type="predicted"/>
<evidence type="ECO:0000313" key="2">
    <source>
        <dbReference type="EMBL" id="MFD2966624.1"/>
    </source>
</evidence>
<organism evidence="2 3">
    <name type="scientific">Sphingobacterium bambusae</name>
    <dbReference type="NCBI Taxonomy" id="662858"/>
    <lineage>
        <taxon>Bacteria</taxon>
        <taxon>Pseudomonadati</taxon>
        <taxon>Bacteroidota</taxon>
        <taxon>Sphingobacteriia</taxon>
        <taxon>Sphingobacteriales</taxon>
        <taxon>Sphingobacteriaceae</taxon>
        <taxon>Sphingobacterium</taxon>
    </lineage>
</organism>
<accession>A0ABW6BDQ2</accession>
<protein>
    <submittedName>
        <fullName evidence="2">Uncharacterized protein</fullName>
    </submittedName>
</protein>
<feature type="chain" id="PRO_5047031078" evidence="1">
    <location>
        <begin position="20"/>
        <end position="240"/>
    </location>
</feature>
<feature type="signal peptide" evidence="1">
    <location>
        <begin position="1"/>
        <end position="19"/>
    </location>
</feature>
<sequence>MRLYLISIVTFFITSAAFAQKVQKVTLETLDGVDIDGNLDEWPALVDVGGEGLWSYQLVKSGDDIHLAVRVSDPLLQQMAARNGIVFSVVSQKKSKGDAQLIFPFPDGEVKRAMRNEDVDPNRDNKEALIERSRGYYVQGFLHVPNGLLSLQNNYGVQVKAKVLADGLTYEARIPKRALEENEKPLVLKIGINDGFSFLPVAKNRPMPARSNYGYGYARPAATKSKNKQTLVVLLETTIH</sequence>
<reference evidence="3" key="1">
    <citation type="journal article" date="2019" name="Int. J. Syst. Evol. Microbiol.">
        <title>The Global Catalogue of Microorganisms (GCM) 10K type strain sequencing project: providing services to taxonomists for standard genome sequencing and annotation.</title>
        <authorList>
            <consortium name="The Broad Institute Genomics Platform"/>
            <consortium name="The Broad Institute Genome Sequencing Center for Infectious Disease"/>
            <person name="Wu L."/>
            <person name="Ma J."/>
        </authorList>
    </citation>
    <scope>NUCLEOTIDE SEQUENCE [LARGE SCALE GENOMIC DNA]</scope>
    <source>
        <strain evidence="3">KCTC 22814</strain>
    </source>
</reference>
<name>A0ABW6BDQ2_9SPHI</name>
<dbReference type="EMBL" id="JBHUPB010000004">
    <property type="protein sequence ID" value="MFD2966624.1"/>
    <property type="molecule type" value="Genomic_DNA"/>
</dbReference>
<evidence type="ECO:0000256" key="1">
    <source>
        <dbReference type="SAM" id="SignalP"/>
    </source>
</evidence>
<evidence type="ECO:0000313" key="3">
    <source>
        <dbReference type="Proteomes" id="UP001597525"/>
    </source>
</evidence>
<keyword evidence="3" id="KW-1185">Reference proteome</keyword>
<dbReference type="Proteomes" id="UP001597525">
    <property type="component" value="Unassembled WGS sequence"/>
</dbReference>
<dbReference type="RefSeq" id="WP_320182327.1">
    <property type="nucleotide sequence ID" value="NZ_CP138332.1"/>
</dbReference>
<dbReference type="SUPFAM" id="SSF49344">
    <property type="entry name" value="CBD9-like"/>
    <property type="match status" value="1"/>
</dbReference>
<comment type="caution">
    <text evidence="2">The sequence shown here is derived from an EMBL/GenBank/DDBJ whole genome shotgun (WGS) entry which is preliminary data.</text>
</comment>
<gene>
    <name evidence="2" type="ORF">ACFS7Y_04460</name>
</gene>
<keyword evidence="1" id="KW-0732">Signal</keyword>